<evidence type="ECO:0000313" key="3">
    <source>
        <dbReference type="Proteomes" id="UP000324222"/>
    </source>
</evidence>
<sequence length="86" mass="9719">MKSVKWSENRTRGSPDTDMCVVILFSVTPVPTSSARATVYYPGLRETVRLGQDAGQRREAGKGRGRIDRQTDRRHQRIKTQTTGQN</sequence>
<evidence type="ECO:0000313" key="2">
    <source>
        <dbReference type="EMBL" id="MPC21861.1"/>
    </source>
</evidence>
<protein>
    <submittedName>
        <fullName evidence="2">Uncharacterized protein</fullName>
    </submittedName>
</protein>
<comment type="caution">
    <text evidence="2">The sequence shown here is derived from an EMBL/GenBank/DDBJ whole genome shotgun (WGS) entry which is preliminary data.</text>
</comment>
<feature type="compositionally biased region" description="Basic and acidic residues" evidence="1">
    <location>
        <begin position="55"/>
        <end position="73"/>
    </location>
</feature>
<feature type="region of interest" description="Disordered" evidence="1">
    <location>
        <begin position="51"/>
        <end position="86"/>
    </location>
</feature>
<name>A0A5B7DJU1_PORTR</name>
<reference evidence="2 3" key="1">
    <citation type="submission" date="2019-05" db="EMBL/GenBank/DDBJ databases">
        <title>Another draft genome of Portunus trituberculatus and its Hox gene families provides insights of decapod evolution.</title>
        <authorList>
            <person name="Jeong J.-H."/>
            <person name="Song I."/>
            <person name="Kim S."/>
            <person name="Choi T."/>
            <person name="Kim D."/>
            <person name="Ryu S."/>
            <person name="Kim W."/>
        </authorList>
    </citation>
    <scope>NUCLEOTIDE SEQUENCE [LARGE SCALE GENOMIC DNA]</scope>
    <source>
        <tissue evidence="2">Muscle</tissue>
    </source>
</reference>
<organism evidence="2 3">
    <name type="scientific">Portunus trituberculatus</name>
    <name type="common">Swimming crab</name>
    <name type="synonym">Neptunus trituberculatus</name>
    <dbReference type="NCBI Taxonomy" id="210409"/>
    <lineage>
        <taxon>Eukaryota</taxon>
        <taxon>Metazoa</taxon>
        <taxon>Ecdysozoa</taxon>
        <taxon>Arthropoda</taxon>
        <taxon>Crustacea</taxon>
        <taxon>Multicrustacea</taxon>
        <taxon>Malacostraca</taxon>
        <taxon>Eumalacostraca</taxon>
        <taxon>Eucarida</taxon>
        <taxon>Decapoda</taxon>
        <taxon>Pleocyemata</taxon>
        <taxon>Brachyura</taxon>
        <taxon>Eubrachyura</taxon>
        <taxon>Portunoidea</taxon>
        <taxon>Portunidae</taxon>
        <taxon>Portuninae</taxon>
        <taxon>Portunus</taxon>
    </lineage>
</organism>
<keyword evidence="3" id="KW-1185">Reference proteome</keyword>
<dbReference type="AlphaFoldDB" id="A0A5B7DJU1"/>
<dbReference type="EMBL" id="VSRR010001026">
    <property type="protein sequence ID" value="MPC21861.1"/>
    <property type="molecule type" value="Genomic_DNA"/>
</dbReference>
<proteinExistence type="predicted"/>
<gene>
    <name evidence="2" type="ORF">E2C01_014864</name>
</gene>
<evidence type="ECO:0000256" key="1">
    <source>
        <dbReference type="SAM" id="MobiDB-lite"/>
    </source>
</evidence>
<accession>A0A5B7DJU1</accession>
<dbReference type="Proteomes" id="UP000324222">
    <property type="component" value="Unassembled WGS sequence"/>
</dbReference>